<dbReference type="Proteomes" id="UP000193411">
    <property type="component" value="Unassembled WGS sequence"/>
</dbReference>
<reference evidence="2 3" key="1">
    <citation type="submission" date="2016-07" db="EMBL/GenBank/DDBJ databases">
        <title>Pervasive Adenine N6-methylation of Active Genes in Fungi.</title>
        <authorList>
            <consortium name="DOE Joint Genome Institute"/>
            <person name="Mondo S.J."/>
            <person name="Dannebaum R.O."/>
            <person name="Kuo R.C."/>
            <person name="Labutti K."/>
            <person name="Haridas S."/>
            <person name="Kuo A."/>
            <person name="Salamov A."/>
            <person name="Ahrendt S.R."/>
            <person name="Lipzen A."/>
            <person name="Sullivan W."/>
            <person name="Andreopoulos W.B."/>
            <person name="Clum A."/>
            <person name="Lindquist E."/>
            <person name="Daum C."/>
            <person name="Ramamoorthy G.K."/>
            <person name="Gryganskyi A."/>
            <person name="Culley D."/>
            <person name="Magnuson J.K."/>
            <person name="James T.Y."/>
            <person name="O'Malley M.A."/>
            <person name="Stajich J.E."/>
            <person name="Spatafora J.W."/>
            <person name="Visel A."/>
            <person name="Grigoriev I.V."/>
        </authorList>
    </citation>
    <scope>NUCLEOTIDE SEQUENCE [LARGE SCALE GENOMIC DNA]</scope>
    <source>
        <strain evidence="2 3">PL171</strain>
    </source>
</reference>
<evidence type="ECO:0000256" key="1">
    <source>
        <dbReference type="SAM" id="MobiDB-lite"/>
    </source>
</evidence>
<accession>A0A1Y2HCU2</accession>
<dbReference type="AlphaFoldDB" id="A0A1Y2HCU2"/>
<name>A0A1Y2HCU2_9FUNG</name>
<evidence type="ECO:0000313" key="2">
    <source>
        <dbReference type="EMBL" id="ORZ32389.1"/>
    </source>
</evidence>
<dbReference type="EMBL" id="MCFL01000047">
    <property type="protein sequence ID" value="ORZ32389.1"/>
    <property type="molecule type" value="Genomic_DNA"/>
</dbReference>
<feature type="compositionally biased region" description="Pro residues" evidence="1">
    <location>
        <begin position="132"/>
        <end position="150"/>
    </location>
</feature>
<sequence length="174" mass="18015">MMGTFGGISGGGIGGNVGLGLGLGGGMPGFPPVIPAATQSPQFQFQQPPGAQLHPPAFMAMFPAPQPMQSHMPGVRPPAPQQHFAASAVAQSHAGLPPRPRPPNPFGTMYSNTFHPIHHQQRPPQPTSGSLPPRPAAPATPQFQPRPPGAPYDYGFGNNYPGYQGFGGGNGQGW</sequence>
<gene>
    <name evidence="2" type="ORF">BCR44DRAFT_41198</name>
</gene>
<proteinExistence type="predicted"/>
<keyword evidence="3" id="KW-1185">Reference proteome</keyword>
<evidence type="ECO:0000313" key="3">
    <source>
        <dbReference type="Proteomes" id="UP000193411"/>
    </source>
</evidence>
<feature type="non-terminal residue" evidence="2">
    <location>
        <position position="174"/>
    </location>
</feature>
<protein>
    <submittedName>
        <fullName evidence="2">Uncharacterized protein</fullName>
    </submittedName>
</protein>
<organism evidence="2 3">
    <name type="scientific">Catenaria anguillulae PL171</name>
    <dbReference type="NCBI Taxonomy" id="765915"/>
    <lineage>
        <taxon>Eukaryota</taxon>
        <taxon>Fungi</taxon>
        <taxon>Fungi incertae sedis</taxon>
        <taxon>Blastocladiomycota</taxon>
        <taxon>Blastocladiomycetes</taxon>
        <taxon>Blastocladiales</taxon>
        <taxon>Catenariaceae</taxon>
        <taxon>Catenaria</taxon>
    </lineage>
</organism>
<comment type="caution">
    <text evidence="2">The sequence shown here is derived from an EMBL/GenBank/DDBJ whole genome shotgun (WGS) entry which is preliminary data.</text>
</comment>
<feature type="region of interest" description="Disordered" evidence="1">
    <location>
        <begin position="69"/>
        <end position="156"/>
    </location>
</feature>